<reference evidence="1 2" key="1">
    <citation type="submission" date="2021-05" db="EMBL/GenBank/DDBJ databases">
        <title>Culturable bacteria isolated from Daya Bay.</title>
        <authorList>
            <person name="Zheng W."/>
            <person name="Yu S."/>
            <person name="Huang Y."/>
        </authorList>
    </citation>
    <scope>NUCLEOTIDE SEQUENCE [LARGE SCALE GENOMIC DNA]</scope>
    <source>
        <strain evidence="1 2">DP4N28-5</strain>
    </source>
</reference>
<dbReference type="PANTHER" id="PTHR35802">
    <property type="entry name" value="PROTEASE SYNTHASE AND SPORULATION PROTEIN PAI 2"/>
    <property type="match status" value="1"/>
</dbReference>
<proteinExistence type="predicted"/>
<dbReference type="EMBL" id="JAHUZE010000003">
    <property type="protein sequence ID" value="MBV7380001.1"/>
    <property type="molecule type" value="Genomic_DNA"/>
</dbReference>
<dbReference type="PANTHER" id="PTHR35802:SF1">
    <property type="entry name" value="PROTEASE SYNTHASE AND SPORULATION PROTEIN PAI 2"/>
    <property type="match status" value="1"/>
</dbReference>
<gene>
    <name evidence="1" type="ORF">KJP28_13805</name>
</gene>
<dbReference type="PIRSF" id="PIRSF010372">
    <property type="entry name" value="PaiB"/>
    <property type="match status" value="1"/>
</dbReference>
<sequence>MHTYPLFDKATREQNVAFARSRGFGTLAVNHETGPLLSLLPFLMDAEGRVAEMHLARSNPILKLLSEPQPAVLSATGPDGYVSPDWYGVDDQVPTWNYVAVHFRGRLERRPSDALRTQIDGRSAHFEAKIAGKAPWTSDKMSEGLVDRMMRGIVLVRLNIDAVEGTWKLGQNKPDLARRGAADRIEDGSGTELALLAELMRSVPDRATEG</sequence>
<comment type="caution">
    <text evidence="1">The sequence shown here is derived from an EMBL/GenBank/DDBJ whole genome shotgun (WGS) entry which is preliminary data.</text>
</comment>
<accession>A0ABS6T429</accession>
<organism evidence="1 2">
    <name type="scientific">Maritimibacter dapengensis</name>
    <dbReference type="NCBI Taxonomy" id="2836868"/>
    <lineage>
        <taxon>Bacteria</taxon>
        <taxon>Pseudomonadati</taxon>
        <taxon>Pseudomonadota</taxon>
        <taxon>Alphaproteobacteria</taxon>
        <taxon>Rhodobacterales</taxon>
        <taxon>Roseobacteraceae</taxon>
        <taxon>Maritimibacter</taxon>
    </lineage>
</organism>
<evidence type="ECO:0000313" key="2">
    <source>
        <dbReference type="Proteomes" id="UP000756530"/>
    </source>
</evidence>
<dbReference type="InterPro" id="IPR007396">
    <property type="entry name" value="TR_PAI2-type"/>
</dbReference>
<evidence type="ECO:0000313" key="1">
    <source>
        <dbReference type="EMBL" id="MBV7380001.1"/>
    </source>
</evidence>
<name>A0ABS6T429_9RHOB</name>
<dbReference type="Proteomes" id="UP000756530">
    <property type="component" value="Unassembled WGS sequence"/>
</dbReference>
<protein>
    <submittedName>
        <fullName evidence="1">FMN-binding negative transcriptional regulator</fullName>
    </submittedName>
</protein>
<dbReference type="Pfam" id="PF04299">
    <property type="entry name" value="FMN_bind_2"/>
    <property type="match status" value="1"/>
</dbReference>
<keyword evidence="2" id="KW-1185">Reference proteome</keyword>